<gene>
    <name evidence="1" type="ORF">PLANPX_4273</name>
</gene>
<accession>A0A5K7XI72</accession>
<reference evidence="2" key="1">
    <citation type="submission" date="2019-10" db="EMBL/GenBank/DDBJ databases">
        <title>Lacipirellula parvula gen. nov., sp. nov., representing a lineage of planctomycetes widespread in freshwater anoxic habitats, and description of the family Lacipirellulaceae.</title>
        <authorList>
            <person name="Dedysh S.N."/>
            <person name="Kulichevskaya I.S."/>
            <person name="Beletsky A.V."/>
            <person name="Rakitin A.L."/>
            <person name="Mardanov A.V."/>
            <person name="Ivanova A.A."/>
            <person name="Saltykova V.X."/>
            <person name="Rijpstra W.I.C."/>
            <person name="Sinninghe Damste J.S."/>
            <person name="Ravin N.V."/>
        </authorList>
    </citation>
    <scope>NUCLEOTIDE SEQUENCE [LARGE SCALE GENOMIC DNA]</scope>
    <source>
        <strain evidence="2">PX69</strain>
    </source>
</reference>
<dbReference type="KEGG" id="lpav:PLANPX_4273"/>
<dbReference type="Proteomes" id="UP000326837">
    <property type="component" value="Chromosome"/>
</dbReference>
<dbReference type="EMBL" id="AP021861">
    <property type="protein sequence ID" value="BBO34661.1"/>
    <property type="molecule type" value="Genomic_DNA"/>
</dbReference>
<dbReference type="AlphaFoldDB" id="A0A5K7XI72"/>
<proteinExistence type="predicted"/>
<name>A0A5K7XI72_9BACT</name>
<keyword evidence="2" id="KW-1185">Reference proteome</keyword>
<evidence type="ECO:0000313" key="1">
    <source>
        <dbReference type="EMBL" id="BBO34661.1"/>
    </source>
</evidence>
<sequence>MAARNKFLNKERQEWCGTDEKKAAIRPKFAVGLCHGGLETAAIFGKF</sequence>
<protein>
    <submittedName>
        <fullName evidence="1">Uncharacterized protein</fullName>
    </submittedName>
</protein>
<evidence type="ECO:0000313" key="2">
    <source>
        <dbReference type="Proteomes" id="UP000326837"/>
    </source>
</evidence>
<organism evidence="1 2">
    <name type="scientific">Lacipirellula parvula</name>
    <dbReference type="NCBI Taxonomy" id="2650471"/>
    <lineage>
        <taxon>Bacteria</taxon>
        <taxon>Pseudomonadati</taxon>
        <taxon>Planctomycetota</taxon>
        <taxon>Planctomycetia</taxon>
        <taxon>Pirellulales</taxon>
        <taxon>Lacipirellulaceae</taxon>
        <taxon>Lacipirellula</taxon>
    </lineage>
</organism>